<name>X1EU58_9ZZZZ</name>
<comment type="caution">
    <text evidence="1">The sequence shown here is derived from an EMBL/GenBank/DDBJ whole genome shotgun (WGS) entry which is preliminary data.</text>
</comment>
<dbReference type="AlphaFoldDB" id="X1EU58"/>
<dbReference type="EMBL" id="BARU01013372">
    <property type="protein sequence ID" value="GAH36092.1"/>
    <property type="molecule type" value="Genomic_DNA"/>
</dbReference>
<feature type="non-terminal residue" evidence="1">
    <location>
        <position position="35"/>
    </location>
</feature>
<sequence length="35" mass="3972">MNQTEINKGSPVIIVRGETLPEAWEKSVIECWKKG</sequence>
<reference evidence="1" key="1">
    <citation type="journal article" date="2014" name="Front. Microbiol.">
        <title>High frequency of phylogenetically diverse reductive dehalogenase-homologous genes in deep subseafloor sedimentary metagenomes.</title>
        <authorList>
            <person name="Kawai M."/>
            <person name="Futagami T."/>
            <person name="Toyoda A."/>
            <person name="Takaki Y."/>
            <person name="Nishi S."/>
            <person name="Hori S."/>
            <person name="Arai W."/>
            <person name="Tsubouchi T."/>
            <person name="Morono Y."/>
            <person name="Uchiyama I."/>
            <person name="Ito T."/>
            <person name="Fujiyama A."/>
            <person name="Inagaki F."/>
            <person name="Takami H."/>
        </authorList>
    </citation>
    <scope>NUCLEOTIDE SEQUENCE</scope>
    <source>
        <strain evidence="1">Expedition CK06-06</strain>
    </source>
</reference>
<proteinExistence type="predicted"/>
<organism evidence="1">
    <name type="scientific">marine sediment metagenome</name>
    <dbReference type="NCBI Taxonomy" id="412755"/>
    <lineage>
        <taxon>unclassified sequences</taxon>
        <taxon>metagenomes</taxon>
        <taxon>ecological metagenomes</taxon>
    </lineage>
</organism>
<accession>X1EU58</accession>
<protein>
    <submittedName>
        <fullName evidence="1">Uncharacterized protein</fullName>
    </submittedName>
</protein>
<gene>
    <name evidence="1" type="ORF">S03H2_24192</name>
</gene>
<evidence type="ECO:0000313" key="1">
    <source>
        <dbReference type="EMBL" id="GAH36092.1"/>
    </source>
</evidence>